<feature type="compositionally biased region" description="Polar residues" evidence="1">
    <location>
        <begin position="181"/>
        <end position="194"/>
    </location>
</feature>
<keyword evidence="3" id="KW-1185">Reference proteome</keyword>
<feature type="region of interest" description="Disordered" evidence="1">
    <location>
        <begin position="19"/>
        <end position="71"/>
    </location>
</feature>
<organism evidence="2 3">
    <name type="scientific">Durusdinium trenchii</name>
    <dbReference type="NCBI Taxonomy" id="1381693"/>
    <lineage>
        <taxon>Eukaryota</taxon>
        <taxon>Sar</taxon>
        <taxon>Alveolata</taxon>
        <taxon>Dinophyceae</taxon>
        <taxon>Suessiales</taxon>
        <taxon>Symbiodiniaceae</taxon>
        <taxon>Durusdinium</taxon>
    </lineage>
</organism>
<gene>
    <name evidence="2" type="ORF">SCF082_LOCUS30294</name>
</gene>
<evidence type="ECO:0000256" key="1">
    <source>
        <dbReference type="SAM" id="MobiDB-lite"/>
    </source>
</evidence>
<sequence>MQGEVQVLQHRVAEMDAALKEERRQKDEAQQAMASLEEHLKEAEAQQRQLERRLEEEKQHRNDSEETLRLAESKIASAERFAKASSEKAKEAELSCRARAEKEAMECRLKYAELGAARQKEMQAALLELQSLARGQELLRAELSRALRPLPPKPMGSYLAPPLRPLPSSVAYGSSPLRQAAQVTRSPSFQSPSTEELRRSLPFEPVSRSYLSPVPPNVPDASLRSTLRPTAS</sequence>
<proteinExistence type="predicted"/>
<feature type="region of interest" description="Disordered" evidence="1">
    <location>
        <begin position="146"/>
        <end position="232"/>
    </location>
</feature>
<name>A0ABP0MZK3_9DINO</name>
<reference evidence="2 3" key="1">
    <citation type="submission" date="2024-02" db="EMBL/GenBank/DDBJ databases">
        <authorList>
            <person name="Chen Y."/>
            <person name="Shah S."/>
            <person name="Dougan E. K."/>
            <person name="Thang M."/>
            <person name="Chan C."/>
        </authorList>
    </citation>
    <scope>NUCLEOTIDE SEQUENCE [LARGE SCALE GENOMIC DNA]</scope>
</reference>
<feature type="compositionally biased region" description="Polar residues" evidence="1">
    <location>
        <begin position="223"/>
        <end position="232"/>
    </location>
</feature>
<feature type="compositionally biased region" description="Basic and acidic residues" evidence="1">
    <location>
        <begin position="36"/>
        <end position="71"/>
    </location>
</feature>
<comment type="caution">
    <text evidence="2">The sequence shown here is derived from an EMBL/GenBank/DDBJ whole genome shotgun (WGS) entry which is preliminary data.</text>
</comment>
<evidence type="ECO:0000313" key="2">
    <source>
        <dbReference type="EMBL" id="CAK9056164.1"/>
    </source>
</evidence>
<feature type="compositionally biased region" description="Basic and acidic residues" evidence="1">
    <location>
        <begin position="19"/>
        <end position="29"/>
    </location>
</feature>
<dbReference type="EMBL" id="CAXAMM010024903">
    <property type="protein sequence ID" value="CAK9056164.1"/>
    <property type="molecule type" value="Genomic_DNA"/>
</dbReference>
<protein>
    <submittedName>
        <fullName evidence="2">Reticulocyte-binding protein 2-like a</fullName>
    </submittedName>
</protein>
<evidence type="ECO:0000313" key="3">
    <source>
        <dbReference type="Proteomes" id="UP001642464"/>
    </source>
</evidence>
<dbReference type="Proteomes" id="UP001642464">
    <property type="component" value="Unassembled WGS sequence"/>
</dbReference>
<accession>A0ABP0MZK3</accession>